<keyword evidence="3" id="KW-1185">Reference proteome</keyword>
<evidence type="ECO:0000313" key="2">
    <source>
        <dbReference type="EMBL" id="KAJ7775382.1"/>
    </source>
</evidence>
<sequence length="232" mass="24617">MLHNYTSTVAPANTARRHCRKCHEVLAITERFKACEGCRAGERAYAQRRRDAQSASVRNELFRTSGPQVAPANYSSASASVWTAPGWSVGYSSPTNSSSTSAASHHASPPPVPHTAPAAMPPSRTLNAHAQATHYTFPAAPTGSASASLAAPPAYTAAPAARPSGSFLERLLTDIGLVAGWLATLRAIGMTEANLRVMADWEEQRRDVLIAKVVPAMSIMDRALLGEAISRL</sequence>
<dbReference type="Proteomes" id="UP001215598">
    <property type="component" value="Unassembled WGS sequence"/>
</dbReference>
<comment type="caution">
    <text evidence="2">The sequence shown here is derived from an EMBL/GenBank/DDBJ whole genome shotgun (WGS) entry which is preliminary data.</text>
</comment>
<organism evidence="2 3">
    <name type="scientific">Mycena metata</name>
    <dbReference type="NCBI Taxonomy" id="1033252"/>
    <lineage>
        <taxon>Eukaryota</taxon>
        <taxon>Fungi</taxon>
        <taxon>Dikarya</taxon>
        <taxon>Basidiomycota</taxon>
        <taxon>Agaricomycotina</taxon>
        <taxon>Agaricomycetes</taxon>
        <taxon>Agaricomycetidae</taxon>
        <taxon>Agaricales</taxon>
        <taxon>Marasmiineae</taxon>
        <taxon>Mycenaceae</taxon>
        <taxon>Mycena</taxon>
    </lineage>
</organism>
<protein>
    <submittedName>
        <fullName evidence="2">Uncharacterized protein</fullName>
    </submittedName>
</protein>
<feature type="region of interest" description="Disordered" evidence="1">
    <location>
        <begin position="93"/>
        <end position="122"/>
    </location>
</feature>
<feature type="compositionally biased region" description="Low complexity" evidence="1">
    <location>
        <begin position="93"/>
        <end position="107"/>
    </location>
</feature>
<accession>A0AAD7K004</accession>
<proteinExistence type="predicted"/>
<name>A0AAD7K004_9AGAR</name>
<evidence type="ECO:0000313" key="3">
    <source>
        <dbReference type="Proteomes" id="UP001215598"/>
    </source>
</evidence>
<dbReference type="EMBL" id="JARKIB010000010">
    <property type="protein sequence ID" value="KAJ7775382.1"/>
    <property type="molecule type" value="Genomic_DNA"/>
</dbReference>
<dbReference type="AlphaFoldDB" id="A0AAD7K004"/>
<reference evidence="2" key="1">
    <citation type="submission" date="2023-03" db="EMBL/GenBank/DDBJ databases">
        <title>Massive genome expansion in bonnet fungi (Mycena s.s.) driven by repeated elements and novel gene families across ecological guilds.</title>
        <authorList>
            <consortium name="Lawrence Berkeley National Laboratory"/>
            <person name="Harder C.B."/>
            <person name="Miyauchi S."/>
            <person name="Viragh M."/>
            <person name="Kuo A."/>
            <person name="Thoen E."/>
            <person name="Andreopoulos B."/>
            <person name="Lu D."/>
            <person name="Skrede I."/>
            <person name="Drula E."/>
            <person name="Henrissat B."/>
            <person name="Morin E."/>
            <person name="Kohler A."/>
            <person name="Barry K."/>
            <person name="LaButti K."/>
            <person name="Morin E."/>
            <person name="Salamov A."/>
            <person name="Lipzen A."/>
            <person name="Mereny Z."/>
            <person name="Hegedus B."/>
            <person name="Baldrian P."/>
            <person name="Stursova M."/>
            <person name="Weitz H."/>
            <person name="Taylor A."/>
            <person name="Grigoriev I.V."/>
            <person name="Nagy L.G."/>
            <person name="Martin F."/>
            <person name="Kauserud H."/>
        </authorList>
    </citation>
    <scope>NUCLEOTIDE SEQUENCE</scope>
    <source>
        <strain evidence="2">CBHHK182m</strain>
    </source>
</reference>
<gene>
    <name evidence="2" type="ORF">B0H16DRAFT_43083</name>
</gene>
<evidence type="ECO:0000256" key="1">
    <source>
        <dbReference type="SAM" id="MobiDB-lite"/>
    </source>
</evidence>